<dbReference type="SUPFAM" id="SSF57701">
    <property type="entry name" value="Zn2/Cys6 DNA-binding domain"/>
    <property type="match status" value="1"/>
</dbReference>
<evidence type="ECO:0000256" key="4">
    <source>
        <dbReference type="ARBA" id="ARBA00023242"/>
    </source>
</evidence>
<evidence type="ECO:0000313" key="6">
    <source>
        <dbReference type="EMBL" id="PYI36840.1"/>
    </source>
</evidence>
<keyword evidence="7" id="KW-1185">Reference proteome</keyword>
<organism evidence="6 7">
    <name type="scientific">Aspergillus indologenus CBS 114.80</name>
    <dbReference type="NCBI Taxonomy" id="1450541"/>
    <lineage>
        <taxon>Eukaryota</taxon>
        <taxon>Fungi</taxon>
        <taxon>Dikarya</taxon>
        <taxon>Ascomycota</taxon>
        <taxon>Pezizomycotina</taxon>
        <taxon>Eurotiomycetes</taxon>
        <taxon>Eurotiomycetidae</taxon>
        <taxon>Eurotiales</taxon>
        <taxon>Aspergillaceae</taxon>
        <taxon>Aspergillus</taxon>
        <taxon>Aspergillus subgen. Circumdati</taxon>
    </lineage>
</organism>
<evidence type="ECO:0000259" key="5">
    <source>
        <dbReference type="PROSITE" id="PS50048"/>
    </source>
</evidence>
<dbReference type="GO" id="GO:0008270">
    <property type="term" value="F:zinc ion binding"/>
    <property type="evidence" value="ECO:0007669"/>
    <property type="project" value="InterPro"/>
</dbReference>
<evidence type="ECO:0000256" key="3">
    <source>
        <dbReference type="ARBA" id="ARBA00023163"/>
    </source>
</evidence>
<dbReference type="SMART" id="SM00066">
    <property type="entry name" value="GAL4"/>
    <property type="match status" value="1"/>
</dbReference>
<keyword evidence="4" id="KW-0539">Nucleus</keyword>
<feature type="domain" description="Zn(2)-C6 fungal-type" evidence="5">
    <location>
        <begin position="52"/>
        <end position="81"/>
    </location>
</feature>
<keyword evidence="2" id="KW-0238">DNA-binding</keyword>
<dbReference type="PROSITE" id="PS50048">
    <property type="entry name" value="ZN2_CY6_FUNGAL_2"/>
    <property type="match status" value="1"/>
</dbReference>
<evidence type="ECO:0000256" key="1">
    <source>
        <dbReference type="ARBA" id="ARBA00023015"/>
    </source>
</evidence>
<dbReference type="Gene3D" id="4.10.240.10">
    <property type="entry name" value="Zn(2)-C6 fungal-type DNA-binding domain"/>
    <property type="match status" value="1"/>
</dbReference>
<keyword evidence="3" id="KW-0804">Transcription</keyword>
<dbReference type="GO" id="GO:0000981">
    <property type="term" value="F:DNA-binding transcription factor activity, RNA polymerase II-specific"/>
    <property type="evidence" value="ECO:0007669"/>
    <property type="project" value="InterPro"/>
</dbReference>
<reference evidence="6 7" key="1">
    <citation type="submission" date="2018-02" db="EMBL/GenBank/DDBJ databases">
        <title>The genomes of Aspergillus section Nigri reveals drivers in fungal speciation.</title>
        <authorList>
            <consortium name="DOE Joint Genome Institute"/>
            <person name="Vesth T.C."/>
            <person name="Nybo J."/>
            <person name="Theobald S."/>
            <person name="Brandl J."/>
            <person name="Frisvad J.C."/>
            <person name="Nielsen K.F."/>
            <person name="Lyhne E.K."/>
            <person name="Kogle M.E."/>
            <person name="Kuo A."/>
            <person name="Riley R."/>
            <person name="Clum A."/>
            <person name="Nolan M."/>
            <person name="Lipzen A."/>
            <person name="Salamov A."/>
            <person name="Henrissat B."/>
            <person name="Wiebenga A."/>
            <person name="De vries R.P."/>
            <person name="Grigoriev I.V."/>
            <person name="Mortensen U.H."/>
            <person name="Andersen M.R."/>
            <person name="Baker S.E."/>
        </authorList>
    </citation>
    <scope>NUCLEOTIDE SEQUENCE [LARGE SCALE GENOMIC DNA]</scope>
    <source>
        <strain evidence="6 7">CBS 114.80</strain>
    </source>
</reference>
<dbReference type="CDD" id="cd00067">
    <property type="entry name" value="GAL4"/>
    <property type="match status" value="1"/>
</dbReference>
<evidence type="ECO:0000256" key="2">
    <source>
        <dbReference type="ARBA" id="ARBA00023125"/>
    </source>
</evidence>
<dbReference type="Proteomes" id="UP000248817">
    <property type="component" value="Unassembled WGS sequence"/>
</dbReference>
<dbReference type="AlphaFoldDB" id="A0A2V5J3S0"/>
<sequence>MSPRNFQLSKLVFRSYSVPMTTRIVFYCNTFSLTLSFRMPCGQKDLRLKRRRCVHCRREHAKCDGGRPCSICTKRGLKCAFSTPTSNFTIVSYQHRLISSALGACRPTSEPSYASFFFNLVGSATSPFSQLSSFEAFGDLFRDDDLVRRAVTLVGKAYLAESASSVKSNSRLKHHARSTLSDLRAKVLKSLKSSLERQCRTGTLISASLLGLTEVGYSLFSYTLHLLIGK</sequence>
<dbReference type="GO" id="GO:0009893">
    <property type="term" value="P:positive regulation of metabolic process"/>
    <property type="evidence" value="ECO:0007669"/>
    <property type="project" value="UniProtKB-ARBA"/>
</dbReference>
<accession>A0A2V5J3S0</accession>
<dbReference type="InterPro" id="IPR036864">
    <property type="entry name" value="Zn2-C6_fun-type_DNA-bd_sf"/>
</dbReference>
<proteinExistence type="predicted"/>
<protein>
    <recommendedName>
        <fullName evidence="5">Zn(2)-C6 fungal-type domain-containing protein</fullName>
    </recommendedName>
</protein>
<keyword evidence="1" id="KW-0805">Transcription regulation</keyword>
<dbReference type="Pfam" id="PF00172">
    <property type="entry name" value="Zn_clus"/>
    <property type="match status" value="1"/>
</dbReference>
<dbReference type="EMBL" id="KZ825463">
    <property type="protein sequence ID" value="PYI36840.1"/>
    <property type="molecule type" value="Genomic_DNA"/>
</dbReference>
<evidence type="ECO:0000313" key="7">
    <source>
        <dbReference type="Proteomes" id="UP000248817"/>
    </source>
</evidence>
<dbReference type="GO" id="GO:0003677">
    <property type="term" value="F:DNA binding"/>
    <property type="evidence" value="ECO:0007669"/>
    <property type="project" value="UniProtKB-KW"/>
</dbReference>
<gene>
    <name evidence="6" type="ORF">BP00DRAFT_4669</name>
</gene>
<name>A0A2V5J3S0_9EURO</name>
<dbReference type="InterPro" id="IPR001138">
    <property type="entry name" value="Zn2Cys6_DnaBD"/>
</dbReference>